<feature type="compositionally biased region" description="Basic and acidic residues" evidence="1">
    <location>
        <begin position="93"/>
        <end position="110"/>
    </location>
</feature>
<evidence type="ECO:0000313" key="2">
    <source>
        <dbReference type="EMBL" id="KAK7813995.1"/>
    </source>
</evidence>
<name>A0AAW0IH93_QUESU</name>
<proteinExistence type="predicted"/>
<gene>
    <name evidence="2" type="ORF">CFP56_004027</name>
</gene>
<accession>A0AAW0IH93</accession>
<keyword evidence="3" id="KW-1185">Reference proteome</keyword>
<comment type="caution">
    <text evidence="2">The sequence shown here is derived from an EMBL/GenBank/DDBJ whole genome shotgun (WGS) entry which is preliminary data.</text>
</comment>
<dbReference type="Proteomes" id="UP000237347">
    <property type="component" value="Unassembled WGS sequence"/>
</dbReference>
<sequence>MRMHAIDNLMNHPEYINLSAALTDYVTCDDSFSESNRINPISKTDMHALLREMSIYQLDACPQSIKKNNVIFAGRYGYEFLVDSWHYPLSSTTDKDRVKNTHYPEDKPLI</sequence>
<dbReference type="EMBL" id="PKMF04001151">
    <property type="protein sequence ID" value="KAK7813995.1"/>
    <property type="molecule type" value="Genomic_DNA"/>
</dbReference>
<evidence type="ECO:0000256" key="1">
    <source>
        <dbReference type="SAM" id="MobiDB-lite"/>
    </source>
</evidence>
<organism evidence="2 3">
    <name type="scientific">Quercus suber</name>
    <name type="common">Cork oak</name>
    <dbReference type="NCBI Taxonomy" id="58331"/>
    <lineage>
        <taxon>Eukaryota</taxon>
        <taxon>Viridiplantae</taxon>
        <taxon>Streptophyta</taxon>
        <taxon>Embryophyta</taxon>
        <taxon>Tracheophyta</taxon>
        <taxon>Spermatophyta</taxon>
        <taxon>Magnoliopsida</taxon>
        <taxon>eudicotyledons</taxon>
        <taxon>Gunneridae</taxon>
        <taxon>Pentapetalae</taxon>
        <taxon>rosids</taxon>
        <taxon>fabids</taxon>
        <taxon>Fagales</taxon>
        <taxon>Fagaceae</taxon>
        <taxon>Quercus</taxon>
    </lineage>
</organism>
<evidence type="ECO:0000313" key="3">
    <source>
        <dbReference type="Proteomes" id="UP000237347"/>
    </source>
</evidence>
<protein>
    <submittedName>
        <fullName evidence="2">Uncharacterized protein</fullName>
    </submittedName>
</protein>
<reference evidence="2 3" key="1">
    <citation type="journal article" date="2018" name="Sci. Data">
        <title>The draft genome sequence of cork oak.</title>
        <authorList>
            <person name="Ramos A.M."/>
            <person name="Usie A."/>
            <person name="Barbosa P."/>
            <person name="Barros P.M."/>
            <person name="Capote T."/>
            <person name="Chaves I."/>
            <person name="Simoes F."/>
            <person name="Abreu I."/>
            <person name="Carrasquinho I."/>
            <person name="Faro C."/>
            <person name="Guimaraes J.B."/>
            <person name="Mendonca D."/>
            <person name="Nobrega F."/>
            <person name="Rodrigues L."/>
            <person name="Saibo N.J.M."/>
            <person name="Varela M.C."/>
            <person name="Egas C."/>
            <person name="Matos J."/>
            <person name="Miguel C.M."/>
            <person name="Oliveira M.M."/>
            <person name="Ricardo C.P."/>
            <person name="Goncalves S."/>
        </authorList>
    </citation>
    <scope>NUCLEOTIDE SEQUENCE [LARGE SCALE GENOMIC DNA]</scope>
    <source>
        <strain evidence="3">cv. HL8</strain>
    </source>
</reference>
<dbReference type="AlphaFoldDB" id="A0AAW0IH93"/>
<feature type="region of interest" description="Disordered" evidence="1">
    <location>
        <begin position="90"/>
        <end position="110"/>
    </location>
</feature>